<name>A0A0B7K9U3_BIOOC</name>
<dbReference type="EMBL" id="CDPU01000024">
    <property type="protein sequence ID" value="CEO51690.1"/>
    <property type="molecule type" value="Genomic_DNA"/>
</dbReference>
<keyword evidence="1" id="KW-0175">Coiled coil</keyword>
<accession>A0A0B7K9U3</accession>
<sequence length="305" mass="34166">MPRLPPAEKLPLAARKNLRDEWDSKKEELEKKLSDLLGVAWTVEVDPKALFPYAEEGSYGNHSPGNLITEYIEGAHSQLSYIIGRTGGEIYKTDLNDLAHAHVITFDYTDDSTIYYNGAVVNEQGQLVIVFRENALGTNISSALEEGKLKKALQNAPSTKPLNFHARLSIAEDYEPKIAELQAKFSKLLNTEITLNNNAEANFAKLNGAEGIDSDWDQGFGRTLYSYFEGLYSQLEYNKFGSDDMLQEALLEEVSAKKIDIRVLDEIKASYHEVAIENGILYIQTAPKKWAYNASYAGEKIMDLL</sequence>
<protein>
    <submittedName>
        <fullName evidence="2">Uncharacterized protein</fullName>
    </submittedName>
</protein>
<proteinExistence type="predicted"/>
<evidence type="ECO:0000313" key="2">
    <source>
        <dbReference type="EMBL" id="CEO51690.1"/>
    </source>
</evidence>
<gene>
    <name evidence="2" type="ORF">BN869_000007748_1</name>
</gene>
<organism evidence="2">
    <name type="scientific">Bionectria ochroleuca</name>
    <name type="common">Gliocladium roseum</name>
    <dbReference type="NCBI Taxonomy" id="29856"/>
    <lineage>
        <taxon>Eukaryota</taxon>
        <taxon>Fungi</taxon>
        <taxon>Dikarya</taxon>
        <taxon>Ascomycota</taxon>
        <taxon>Pezizomycotina</taxon>
        <taxon>Sordariomycetes</taxon>
        <taxon>Hypocreomycetidae</taxon>
        <taxon>Hypocreales</taxon>
        <taxon>Bionectriaceae</taxon>
        <taxon>Clonostachys</taxon>
    </lineage>
</organism>
<reference evidence="2" key="1">
    <citation type="submission" date="2015-01" db="EMBL/GenBank/DDBJ databases">
        <authorList>
            <person name="Durling Mikael"/>
        </authorList>
    </citation>
    <scope>NUCLEOTIDE SEQUENCE</scope>
</reference>
<feature type="coiled-coil region" evidence="1">
    <location>
        <begin position="12"/>
        <end position="39"/>
    </location>
</feature>
<evidence type="ECO:0000256" key="1">
    <source>
        <dbReference type="SAM" id="Coils"/>
    </source>
</evidence>
<dbReference type="AlphaFoldDB" id="A0A0B7K9U3"/>